<dbReference type="Proteomes" id="UP000823786">
    <property type="component" value="Unassembled WGS sequence"/>
</dbReference>
<evidence type="ECO:0000313" key="3">
    <source>
        <dbReference type="Proteomes" id="UP000823786"/>
    </source>
</evidence>
<protein>
    <recommendedName>
        <fullName evidence="4">Tail tape measure protein</fullName>
    </recommendedName>
</protein>
<keyword evidence="3" id="KW-1185">Reference proteome</keyword>
<name>A0ABS4EPA1_9HYPH</name>
<accession>A0ABS4EPA1</accession>
<dbReference type="EMBL" id="JAGGJV010000005">
    <property type="protein sequence ID" value="MBP1859778.1"/>
    <property type="molecule type" value="Genomic_DNA"/>
</dbReference>
<comment type="caution">
    <text evidence="2">The sequence shown here is derived from an EMBL/GenBank/DDBJ whole genome shotgun (WGS) entry which is preliminary data.</text>
</comment>
<organism evidence="2 3">
    <name type="scientific">Rhizobium herbae</name>
    <dbReference type="NCBI Taxonomy" id="508661"/>
    <lineage>
        <taxon>Bacteria</taxon>
        <taxon>Pseudomonadati</taxon>
        <taxon>Pseudomonadota</taxon>
        <taxon>Alphaproteobacteria</taxon>
        <taxon>Hyphomicrobiales</taxon>
        <taxon>Rhizobiaceae</taxon>
        <taxon>Rhizobium/Agrobacterium group</taxon>
        <taxon>Rhizobium</taxon>
    </lineage>
</organism>
<dbReference type="RefSeq" id="WP_209853787.1">
    <property type="nucleotide sequence ID" value="NZ_JAGGJV010000005.1"/>
</dbReference>
<evidence type="ECO:0000256" key="1">
    <source>
        <dbReference type="SAM" id="MobiDB-lite"/>
    </source>
</evidence>
<feature type="region of interest" description="Disordered" evidence="1">
    <location>
        <begin position="279"/>
        <end position="308"/>
    </location>
</feature>
<sequence length="579" mass="61570">MRDMEFNIRANDKTKPAFDAAGRNAKAFNGELDMATRGYNMAANAARLFAAGFTLTAVADFGRTVRGVITDAADLVDLADKVGVATGDLQRMVFGFSQAGVAASDIDQILTQWSKRIGEAHTKGGQLADIFKANGVSLTDSEGRLRSSVDLMRDYAELVANAGSEQEQMTLSTLGFGRAGGAMVLVLKDGKDGWDQMMRSINKAGGALEDDILRQAAEIDDDFNQMWQTFETGAKRATLNAVGWLANLQKELAAYSQARNAALAGQNMGELGAKLLSSEESVRTPTGDRPDPWGDRFGGDWGNQPPADDALAREIRSRYSKKTVITGGDEDEETRARGASTKAIEEQKSAYERLMERLKEEQDVLGLSGIALRIKTEQQRANVDASSDQGRAIAKVVTAIETQQAAYESAAEASEFFNDALKDGFSDLIPEIETGNQALDRFLNTLIEASASALLFGSGPLSGLFGGGKGLFGGFGGGRAIGGTVDPWSDYLVGENGPEIMRIGSRGGRVGSVDAAGSGVGGAIKVDVGVSVDDEGNLKAYVKSVAQQEGSSAARAAVTDYDKAMPGRVQQINRNPRRR</sequence>
<evidence type="ECO:0008006" key="4">
    <source>
        <dbReference type="Google" id="ProtNLM"/>
    </source>
</evidence>
<proteinExistence type="predicted"/>
<evidence type="ECO:0000313" key="2">
    <source>
        <dbReference type="EMBL" id="MBP1859778.1"/>
    </source>
</evidence>
<reference evidence="2 3" key="1">
    <citation type="submission" date="2021-03" db="EMBL/GenBank/DDBJ databases">
        <title>Genomic Encyclopedia of Type Strains, Phase IV (KMG-IV): sequencing the most valuable type-strain genomes for metagenomic binning, comparative biology and taxonomic classification.</title>
        <authorList>
            <person name="Goeker M."/>
        </authorList>
    </citation>
    <scope>NUCLEOTIDE SEQUENCE [LARGE SCALE GENOMIC DNA]</scope>
    <source>
        <strain evidence="2 3">DSM 26427</strain>
    </source>
</reference>
<gene>
    <name evidence="2" type="ORF">J2Z75_003295</name>
</gene>
<feature type="compositionally biased region" description="Basic and acidic residues" evidence="1">
    <location>
        <begin position="280"/>
        <end position="298"/>
    </location>
</feature>